<gene>
    <name evidence="4" type="ORF">D3273_18990</name>
</gene>
<dbReference type="Pfam" id="PF04909">
    <property type="entry name" value="Amidohydro_2"/>
    <property type="match status" value="1"/>
</dbReference>
<dbReference type="PANTHER" id="PTHR43569:SF1">
    <property type="entry name" value="BLL3371 PROTEIN"/>
    <property type="match status" value="1"/>
</dbReference>
<evidence type="ECO:0000256" key="2">
    <source>
        <dbReference type="SAM" id="MobiDB-lite"/>
    </source>
</evidence>
<evidence type="ECO:0000313" key="5">
    <source>
        <dbReference type="Proteomes" id="UP000290759"/>
    </source>
</evidence>
<evidence type="ECO:0000259" key="3">
    <source>
        <dbReference type="Pfam" id="PF04909"/>
    </source>
</evidence>
<organism evidence="4 5">
    <name type="scientific">Lichenibacterium minor</name>
    <dbReference type="NCBI Taxonomy" id="2316528"/>
    <lineage>
        <taxon>Bacteria</taxon>
        <taxon>Pseudomonadati</taxon>
        <taxon>Pseudomonadota</taxon>
        <taxon>Alphaproteobacteria</taxon>
        <taxon>Hyphomicrobiales</taxon>
        <taxon>Lichenihabitantaceae</taxon>
        <taxon>Lichenibacterium</taxon>
    </lineage>
</organism>
<dbReference type="InterPro" id="IPR052350">
    <property type="entry name" value="Metallo-dep_Lactonases"/>
</dbReference>
<feature type="region of interest" description="Disordered" evidence="2">
    <location>
        <begin position="1"/>
        <end position="28"/>
    </location>
</feature>
<dbReference type="PANTHER" id="PTHR43569">
    <property type="entry name" value="AMIDOHYDROLASE"/>
    <property type="match status" value="1"/>
</dbReference>
<dbReference type="RefSeq" id="WP_129228471.1">
    <property type="nucleotide sequence ID" value="NZ_QYBB01000026.1"/>
</dbReference>
<dbReference type="OrthoDB" id="9787654at2"/>
<dbReference type="GO" id="GO:0016787">
    <property type="term" value="F:hydrolase activity"/>
    <property type="evidence" value="ECO:0007669"/>
    <property type="project" value="InterPro"/>
</dbReference>
<comment type="caution">
    <text evidence="4">The sequence shown here is derived from an EMBL/GenBank/DDBJ whole genome shotgun (WGS) entry which is preliminary data.</text>
</comment>
<keyword evidence="5" id="KW-1185">Reference proteome</keyword>
<dbReference type="InterPro" id="IPR032466">
    <property type="entry name" value="Metal_Hydrolase"/>
</dbReference>
<evidence type="ECO:0000313" key="4">
    <source>
        <dbReference type="EMBL" id="RYC30366.1"/>
    </source>
</evidence>
<name>A0A4Q2U681_9HYPH</name>
<accession>A0A4Q2U681</accession>
<evidence type="ECO:0000256" key="1">
    <source>
        <dbReference type="ARBA" id="ARBA00038310"/>
    </source>
</evidence>
<comment type="similarity">
    <text evidence="1">Belongs to the metallo-dependent hydrolases superfamily.</text>
</comment>
<feature type="compositionally biased region" description="Basic and acidic residues" evidence="2">
    <location>
        <begin position="1"/>
        <end position="13"/>
    </location>
</feature>
<dbReference type="SUPFAM" id="SSF51556">
    <property type="entry name" value="Metallo-dependent hydrolases"/>
    <property type="match status" value="1"/>
</dbReference>
<feature type="domain" description="Amidohydrolase-related" evidence="3">
    <location>
        <begin position="33"/>
        <end position="323"/>
    </location>
</feature>
<dbReference type="InterPro" id="IPR006680">
    <property type="entry name" value="Amidohydro-rel"/>
</dbReference>
<dbReference type="Gene3D" id="3.20.20.140">
    <property type="entry name" value="Metal-dependent hydrolases"/>
    <property type="match status" value="1"/>
</dbReference>
<dbReference type="AlphaFoldDB" id="A0A4Q2U681"/>
<reference evidence="4 5" key="2">
    <citation type="submission" date="2019-02" db="EMBL/GenBank/DDBJ databases">
        <title>'Lichenibacterium ramalinii' gen. nov. sp. nov., 'Lichenibacterium minor' gen. nov. sp. nov.</title>
        <authorList>
            <person name="Pankratov T."/>
        </authorList>
    </citation>
    <scope>NUCLEOTIDE SEQUENCE [LARGE SCALE GENOMIC DNA]</scope>
    <source>
        <strain evidence="4 5">RmlP026</strain>
    </source>
</reference>
<dbReference type="EMBL" id="QYBB01000026">
    <property type="protein sequence ID" value="RYC30366.1"/>
    <property type="molecule type" value="Genomic_DNA"/>
</dbReference>
<reference evidence="4 5" key="1">
    <citation type="submission" date="2018-12" db="EMBL/GenBank/DDBJ databases">
        <authorList>
            <person name="Grouzdev D.S."/>
            <person name="Krutkina M.S."/>
        </authorList>
    </citation>
    <scope>NUCLEOTIDE SEQUENCE [LARGE SCALE GENOMIC DNA]</scope>
    <source>
        <strain evidence="4 5">RmlP026</strain>
    </source>
</reference>
<sequence length="328" mass="36441">MALTRHPDGHEGLAEGETSDGASTQPLYDGPMVDAHHHFWDPTRNLHPWLAPGVSIPFRYGNYDSIKDPYLPDDLRRDSAGHHLSESVYVETEWDSADPLGETRYAASLAARHGWPHAIVAQAWLDRDDVAEVLAGQAAEPLVRSVRHKPGGPERPDKVGATWTLMSDEIWRRGYALLERHGLHFDLQTPWWNLDEAARLADDFPRTTIVLNHAGLPADRSDAALLAWRAHIERFAARPNTAIKISGLGLQGRPWSVDENRRVVEEAIVAFGPARAMFASNFPVDRLCGTYDAIMTGFKRIVAGRPAAEQAALFCGTARRIYRTGPRA</sequence>
<proteinExistence type="inferred from homology"/>
<protein>
    <submittedName>
        <fullName evidence="4">Thioesterase</fullName>
    </submittedName>
</protein>
<dbReference type="Proteomes" id="UP000290759">
    <property type="component" value="Unassembled WGS sequence"/>
</dbReference>